<dbReference type="Proteomes" id="UP001155241">
    <property type="component" value="Unassembled WGS sequence"/>
</dbReference>
<dbReference type="AlphaFoldDB" id="A0A9X2F9X1"/>
<dbReference type="NCBIfam" id="NF012211">
    <property type="entry name" value="tand_rpt_95"/>
    <property type="match status" value="2"/>
</dbReference>
<dbReference type="InterPro" id="IPR018247">
    <property type="entry name" value="EF_Hand_1_Ca_BS"/>
</dbReference>
<organism evidence="4 5">
    <name type="scientific">Aeoliella straminimaris</name>
    <dbReference type="NCBI Taxonomy" id="2954799"/>
    <lineage>
        <taxon>Bacteria</taxon>
        <taxon>Pseudomonadati</taxon>
        <taxon>Planctomycetota</taxon>
        <taxon>Planctomycetia</taxon>
        <taxon>Pirellulales</taxon>
        <taxon>Lacipirellulaceae</taxon>
        <taxon>Aeoliella</taxon>
    </lineage>
</organism>
<evidence type="ECO:0000256" key="1">
    <source>
        <dbReference type="SAM" id="MobiDB-lite"/>
    </source>
</evidence>
<feature type="region of interest" description="Disordered" evidence="1">
    <location>
        <begin position="101"/>
        <end position="164"/>
    </location>
</feature>
<dbReference type="GO" id="GO:0000272">
    <property type="term" value="P:polysaccharide catabolic process"/>
    <property type="evidence" value="ECO:0007669"/>
    <property type="project" value="InterPro"/>
</dbReference>
<dbReference type="GO" id="GO:0005509">
    <property type="term" value="F:calcium ion binding"/>
    <property type="evidence" value="ECO:0007669"/>
    <property type="project" value="InterPro"/>
</dbReference>
<dbReference type="PROSITE" id="PS00018">
    <property type="entry name" value="EF_HAND_1"/>
    <property type="match status" value="1"/>
</dbReference>
<feature type="region of interest" description="Disordered" evidence="1">
    <location>
        <begin position="1115"/>
        <end position="1180"/>
    </location>
</feature>
<feature type="region of interest" description="Disordered" evidence="1">
    <location>
        <begin position="51"/>
        <end position="84"/>
    </location>
</feature>
<protein>
    <submittedName>
        <fullName evidence="4">Ig-like domain-containing protein</fullName>
    </submittedName>
</protein>
<feature type="domain" description="Dockerin" evidence="3">
    <location>
        <begin position="1045"/>
        <end position="1108"/>
    </location>
</feature>
<feature type="compositionally biased region" description="Basic and acidic residues" evidence="1">
    <location>
        <begin position="138"/>
        <end position="153"/>
    </location>
</feature>
<evidence type="ECO:0000259" key="3">
    <source>
        <dbReference type="PROSITE" id="PS51766"/>
    </source>
</evidence>
<name>A0A9X2F9X1_9BACT</name>
<dbReference type="SUPFAM" id="SSF49313">
    <property type="entry name" value="Cadherin-like"/>
    <property type="match status" value="1"/>
</dbReference>
<dbReference type="InterPro" id="IPR036439">
    <property type="entry name" value="Dockerin_dom_sf"/>
</dbReference>
<comment type="caution">
    <text evidence="4">The sequence shown here is derived from an EMBL/GenBank/DDBJ whole genome shotgun (WGS) entry which is preliminary data.</text>
</comment>
<dbReference type="RefSeq" id="WP_252850524.1">
    <property type="nucleotide sequence ID" value="NZ_JAMXLR010000003.1"/>
</dbReference>
<reference evidence="4" key="1">
    <citation type="submission" date="2022-06" db="EMBL/GenBank/DDBJ databases">
        <title>Aeoliella straminimaris, a novel planctomycete from sediments.</title>
        <authorList>
            <person name="Vitorino I.R."/>
            <person name="Lage O.M."/>
        </authorList>
    </citation>
    <scope>NUCLEOTIDE SEQUENCE</scope>
    <source>
        <strain evidence="4">ICT_H6.2</strain>
    </source>
</reference>
<dbReference type="Gene3D" id="1.10.1330.10">
    <property type="entry name" value="Dockerin domain"/>
    <property type="match status" value="1"/>
</dbReference>
<dbReference type="Pfam" id="PF17963">
    <property type="entry name" value="Big_9"/>
    <property type="match status" value="2"/>
</dbReference>
<gene>
    <name evidence="4" type="ORF">NG895_00755</name>
</gene>
<dbReference type="Gene3D" id="2.60.40.3440">
    <property type="match status" value="1"/>
</dbReference>
<accession>A0A9X2F9X1</accession>
<sequence>MSGIEALEPRMMLAATIQEDFRVPNVLNAFFALQDSPDLLAANYFDAETNPPLIGLPGGNAPTEPRNGDGPEPPGPGENTSDEHYQGIARSFGVGTPYLYQSGSGSVLENPDDYPDEEKSPEPRGNVVVMKIDSAADDGERLGGNRFTERTDNALDPPFGNPPPEDRVVNNVFFEDYGHVGGLDTSGQILAVSLERALDENYQPTDDITKPHGVIRFYDISNPVSPQLIPNVEVIAPYLSNSFDGSQGEAGVVALTKMDDGTFLLALSAKNNIDVVFYRSNLTDFNAPGFNFGPLQQEYFDPGQLVPTPYMTTRPFAFLSTTNIDGREGEIGPADAPWPVNYIESTSGNSVPSSHQSFNFITQTNGDLYLIGSRNDCGGGPGIICPIGDDPDDYIDLYRVSVTPSGGDSQLGSISLTLHGTKEVELEEGHFAHVGGSHVSPTGELLYYSGEGYNHEDSEANRLNIGEFRSKTVMIGNEPIRGIVASTYQGVFTKTARAGAGRFLEAGNLTLIEDGAETILQVAAGVPVRFDASVLQAFVEFYDEPSARTNQLMVEIDDRSEIGVLWNFSKANDTGNSEFNDDAEEVSYWLPRGTIARLYEDNVADTASDKIGTLAAPSLFSPGADDSVLRQDIDPDVRDEVTAMQFIRAGQPNVPGGFDFPGFETLTTVNPRFEWSSVLTSGSTSTLDQLLPATTLDDQSFSVAFDTEGRQVITLRYLPAGGLINDTSTATLLAAGYPALPGGPTVPSDWAELTITVEVQGAVNTNPVFTTPSSVSILENETFVTTVNAVDNDVPAQTVTYELDDDSDSAFFNLTPDGQLLFNSPPDYELPTDKGKDNIYDIRIFASDGNGGSSSLNLGVEVIDIVKAADDTAVTDEDTPVVIDVLANDFEMGGTLSVSQVGNAMHGGVVINANNTITYQPGAGFSGEDHFNYTVKSTNGAIDSRQVTVTVNPVNEDPTTSNDFANTVEDFSVEIDVLANDSDPDGDKLVVTSVSLPEFGLALINPDGTITYIPNRDFDGSDSFTYLASDGNGGSTSATVFVEVSPVLDGDYNEDGVVNIADYVVWRNTLGAAGEPFAGADGDGSGLVDAEDYVVWKNHFGQTAAPPIAASLSARVASEPTTAGSPSAESPAPGDSSQAAPTAGGLSLNGLDSAKREKSDDPGMAVTTPSSTSPSDAGLLLLWQQADDDLDDDYGPSDLSTLDEAFAAENLSTEMDSMQARLGSDL</sequence>
<keyword evidence="5" id="KW-1185">Reference proteome</keyword>
<evidence type="ECO:0000259" key="2">
    <source>
        <dbReference type="PROSITE" id="PS50268"/>
    </source>
</evidence>
<dbReference type="Gene3D" id="2.60.40.2810">
    <property type="match status" value="1"/>
</dbReference>
<feature type="domain" description="Cadherin" evidence="2">
    <location>
        <begin position="769"/>
        <end position="882"/>
    </location>
</feature>
<evidence type="ECO:0000313" key="4">
    <source>
        <dbReference type="EMBL" id="MCO6042424.1"/>
    </source>
</evidence>
<dbReference type="InterPro" id="IPR016134">
    <property type="entry name" value="Dockerin_dom"/>
</dbReference>
<dbReference type="CDD" id="cd11304">
    <property type="entry name" value="Cadherin_repeat"/>
    <property type="match status" value="1"/>
</dbReference>
<dbReference type="PROSITE" id="PS51766">
    <property type="entry name" value="DOCKERIN"/>
    <property type="match status" value="1"/>
</dbReference>
<dbReference type="InterPro" id="IPR015919">
    <property type="entry name" value="Cadherin-like_sf"/>
</dbReference>
<dbReference type="GO" id="GO:0016020">
    <property type="term" value="C:membrane"/>
    <property type="evidence" value="ECO:0007669"/>
    <property type="project" value="InterPro"/>
</dbReference>
<dbReference type="Gene3D" id="2.60.40.60">
    <property type="entry name" value="Cadherins"/>
    <property type="match status" value="1"/>
</dbReference>
<dbReference type="GO" id="GO:0007156">
    <property type="term" value="P:homophilic cell adhesion via plasma membrane adhesion molecules"/>
    <property type="evidence" value="ECO:0007669"/>
    <property type="project" value="InterPro"/>
</dbReference>
<dbReference type="EMBL" id="JAMXLR010000003">
    <property type="protein sequence ID" value="MCO6042424.1"/>
    <property type="molecule type" value="Genomic_DNA"/>
</dbReference>
<dbReference type="PROSITE" id="PS50268">
    <property type="entry name" value="CADHERIN_2"/>
    <property type="match status" value="1"/>
</dbReference>
<proteinExistence type="predicted"/>
<evidence type="ECO:0000313" key="5">
    <source>
        <dbReference type="Proteomes" id="UP001155241"/>
    </source>
</evidence>
<dbReference type="InterPro" id="IPR002126">
    <property type="entry name" value="Cadherin-like_dom"/>
</dbReference>
<feature type="compositionally biased region" description="Polar residues" evidence="1">
    <location>
        <begin position="1119"/>
        <end position="1128"/>
    </location>
</feature>
<dbReference type="SUPFAM" id="SSF63446">
    <property type="entry name" value="Type I dockerin domain"/>
    <property type="match status" value="1"/>
</dbReference>